<dbReference type="RefSeq" id="WP_091188479.1">
    <property type="nucleotide sequence ID" value="NZ_FOMT01000004.1"/>
</dbReference>
<feature type="region of interest" description="Disordered" evidence="1">
    <location>
        <begin position="1"/>
        <end position="43"/>
    </location>
</feature>
<dbReference type="Proteomes" id="UP000198855">
    <property type="component" value="Unassembled WGS sequence"/>
</dbReference>
<dbReference type="EMBL" id="FOMT01000004">
    <property type="protein sequence ID" value="SFE84778.1"/>
    <property type="molecule type" value="Genomic_DNA"/>
</dbReference>
<accession>A0A1I2DWF8</accession>
<gene>
    <name evidence="2" type="ORF">SAMN05216378_4316</name>
</gene>
<feature type="compositionally biased region" description="Basic residues" evidence="1">
    <location>
        <begin position="17"/>
        <end position="27"/>
    </location>
</feature>
<dbReference type="STRING" id="1045775.SAMN05216378_4316"/>
<proteinExistence type="predicted"/>
<organism evidence="2 3">
    <name type="scientific">Paenibacillus catalpae</name>
    <dbReference type="NCBI Taxonomy" id="1045775"/>
    <lineage>
        <taxon>Bacteria</taxon>
        <taxon>Bacillati</taxon>
        <taxon>Bacillota</taxon>
        <taxon>Bacilli</taxon>
        <taxon>Bacillales</taxon>
        <taxon>Paenibacillaceae</taxon>
        <taxon>Paenibacillus</taxon>
    </lineage>
</organism>
<sequence length="43" mass="4879">MESTSEFVAKVHETQAKQKKNKVHYGKGKASQKLQNVQHTNNP</sequence>
<reference evidence="3" key="1">
    <citation type="submission" date="2016-10" db="EMBL/GenBank/DDBJ databases">
        <authorList>
            <person name="Varghese N."/>
            <person name="Submissions S."/>
        </authorList>
    </citation>
    <scope>NUCLEOTIDE SEQUENCE [LARGE SCALE GENOMIC DNA]</scope>
    <source>
        <strain evidence="3">CGMCC 1.10784</strain>
    </source>
</reference>
<evidence type="ECO:0000256" key="1">
    <source>
        <dbReference type="SAM" id="MobiDB-lite"/>
    </source>
</evidence>
<evidence type="ECO:0008006" key="4">
    <source>
        <dbReference type="Google" id="ProtNLM"/>
    </source>
</evidence>
<keyword evidence="3" id="KW-1185">Reference proteome</keyword>
<evidence type="ECO:0000313" key="2">
    <source>
        <dbReference type="EMBL" id="SFE84778.1"/>
    </source>
</evidence>
<dbReference type="InterPro" id="IPR025097">
    <property type="entry name" value="DUF4023"/>
</dbReference>
<name>A0A1I2DWF8_9BACL</name>
<dbReference type="AlphaFoldDB" id="A0A1I2DWF8"/>
<dbReference type="OrthoDB" id="2631586at2"/>
<evidence type="ECO:0000313" key="3">
    <source>
        <dbReference type="Proteomes" id="UP000198855"/>
    </source>
</evidence>
<feature type="compositionally biased region" description="Polar residues" evidence="1">
    <location>
        <begin position="32"/>
        <end position="43"/>
    </location>
</feature>
<protein>
    <recommendedName>
        <fullName evidence="4">DUF4023 domain-containing protein</fullName>
    </recommendedName>
</protein>
<dbReference type="Pfam" id="PF13215">
    <property type="entry name" value="DUF4023"/>
    <property type="match status" value="1"/>
</dbReference>